<accession>A0AAX6GSY0</accession>
<dbReference type="Proteomes" id="UP001140949">
    <property type="component" value="Unassembled WGS sequence"/>
</dbReference>
<keyword evidence="4" id="KW-1133">Transmembrane helix</keyword>
<organism evidence="9 10">
    <name type="scientific">Iris pallida</name>
    <name type="common">Sweet iris</name>
    <dbReference type="NCBI Taxonomy" id="29817"/>
    <lineage>
        <taxon>Eukaryota</taxon>
        <taxon>Viridiplantae</taxon>
        <taxon>Streptophyta</taxon>
        <taxon>Embryophyta</taxon>
        <taxon>Tracheophyta</taxon>
        <taxon>Spermatophyta</taxon>
        <taxon>Magnoliopsida</taxon>
        <taxon>Liliopsida</taxon>
        <taxon>Asparagales</taxon>
        <taxon>Iridaceae</taxon>
        <taxon>Iridoideae</taxon>
        <taxon>Irideae</taxon>
        <taxon>Iris</taxon>
    </lineage>
</organism>
<dbReference type="InterPro" id="IPR024461">
    <property type="entry name" value="CCDC90-like"/>
</dbReference>
<evidence type="ECO:0000313" key="10">
    <source>
        <dbReference type="Proteomes" id="UP001140949"/>
    </source>
</evidence>
<comment type="subcellular location">
    <subcellularLocation>
        <location evidence="2">Membrane</location>
    </subcellularLocation>
    <subcellularLocation>
        <location evidence="1">Mitochondrion</location>
    </subcellularLocation>
</comment>
<dbReference type="PANTHER" id="PTHR14360:SF1">
    <property type="entry name" value="PROTEIN FMP32, MITOCHONDRIAL"/>
    <property type="match status" value="1"/>
</dbReference>
<dbReference type="GO" id="GO:0016020">
    <property type="term" value="C:membrane"/>
    <property type="evidence" value="ECO:0007669"/>
    <property type="project" value="UniProtKB-SubCell"/>
</dbReference>
<sequence length="145" mass="15172">MSAAGILRRGGALLGSQSRSAFAIAAANRSVTSLLSESSSPAAASSSSSSLSSSSLFSSGDRRGQVLHISQLVRSNGKRAFLVDTLALVRRLEKQGLPSNQAEAITSAITEVLNDSLENVAVLCHPWRHAEERNDSGGEPLQVQV</sequence>
<protein>
    <submittedName>
        <fullName evidence="9">Protein FMP32, mitochondrial-like</fullName>
    </submittedName>
</protein>
<evidence type="ECO:0000256" key="1">
    <source>
        <dbReference type="ARBA" id="ARBA00004173"/>
    </source>
</evidence>
<evidence type="ECO:0000256" key="2">
    <source>
        <dbReference type="ARBA" id="ARBA00004370"/>
    </source>
</evidence>
<reference evidence="9" key="1">
    <citation type="journal article" date="2023" name="GigaByte">
        <title>Genome assembly of the bearded iris, Iris pallida Lam.</title>
        <authorList>
            <person name="Bruccoleri R.E."/>
            <person name="Oakeley E.J."/>
            <person name="Faust A.M.E."/>
            <person name="Altorfer M."/>
            <person name="Dessus-Babus S."/>
            <person name="Burckhardt D."/>
            <person name="Oertli M."/>
            <person name="Naumann U."/>
            <person name="Petersen F."/>
            <person name="Wong J."/>
        </authorList>
    </citation>
    <scope>NUCLEOTIDE SEQUENCE</scope>
    <source>
        <strain evidence="9">GSM-AAB239-AS_SAM_17_03QT</strain>
    </source>
</reference>
<evidence type="ECO:0000256" key="6">
    <source>
        <dbReference type="ARBA" id="ARBA00023128"/>
    </source>
</evidence>
<keyword evidence="10" id="KW-1185">Reference proteome</keyword>
<feature type="compositionally biased region" description="Low complexity" evidence="8">
    <location>
        <begin position="38"/>
        <end position="59"/>
    </location>
</feature>
<dbReference type="AlphaFoldDB" id="A0AAX6GSY0"/>
<feature type="region of interest" description="Disordered" evidence="8">
    <location>
        <begin position="38"/>
        <end position="60"/>
    </location>
</feature>
<keyword evidence="7" id="KW-0472">Membrane</keyword>
<evidence type="ECO:0000256" key="3">
    <source>
        <dbReference type="ARBA" id="ARBA00022692"/>
    </source>
</evidence>
<evidence type="ECO:0000256" key="7">
    <source>
        <dbReference type="ARBA" id="ARBA00023136"/>
    </source>
</evidence>
<comment type="caution">
    <text evidence="9">The sequence shown here is derived from an EMBL/GenBank/DDBJ whole genome shotgun (WGS) entry which is preliminary data.</text>
</comment>
<keyword evidence="3" id="KW-0812">Transmembrane</keyword>
<gene>
    <name evidence="9" type="ORF">M6B38_348930</name>
</gene>
<dbReference type="EMBL" id="JANAVB010016797">
    <property type="protein sequence ID" value="KAJ6831437.1"/>
    <property type="molecule type" value="Genomic_DNA"/>
</dbReference>
<dbReference type="Pfam" id="PF07798">
    <property type="entry name" value="CCDC90-like"/>
    <property type="match status" value="1"/>
</dbReference>
<keyword evidence="5" id="KW-0175">Coiled coil</keyword>
<dbReference type="Gene3D" id="1.20.5.340">
    <property type="match status" value="1"/>
</dbReference>
<dbReference type="PANTHER" id="PTHR14360">
    <property type="entry name" value="PROTEIN FMP32, MITOCHONDRIAL"/>
    <property type="match status" value="1"/>
</dbReference>
<keyword evidence="6" id="KW-0496">Mitochondrion</keyword>
<dbReference type="GO" id="GO:0005739">
    <property type="term" value="C:mitochondrion"/>
    <property type="evidence" value="ECO:0007669"/>
    <property type="project" value="UniProtKB-SubCell"/>
</dbReference>
<reference evidence="9" key="2">
    <citation type="submission" date="2023-04" db="EMBL/GenBank/DDBJ databases">
        <authorList>
            <person name="Bruccoleri R.E."/>
            <person name="Oakeley E.J."/>
            <person name="Faust A.-M."/>
            <person name="Dessus-Babus S."/>
            <person name="Altorfer M."/>
            <person name="Burckhardt D."/>
            <person name="Oertli M."/>
            <person name="Naumann U."/>
            <person name="Petersen F."/>
            <person name="Wong J."/>
        </authorList>
    </citation>
    <scope>NUCLEOTIDE SEQUENCE</scope>
    <source>
        <strain evidence="9">GSM-AAB239-AS_SAM_17_03QT</strain>
        <tissue evidence="9">Leaf</tissue>
    </source>
</reference>
<evidence type="ECO:0000256" key="5">
    <source>
        <dbReference type="ARBA" id="ARBA00023054"/>
    </source>
</evidence>
<proteinExistence type="predicted"/>
<name>A0AAX6GSY0_IRIPA</name>
<evidence type="ECO:0000256" key="4">
    <source>
        <dbReference type="ARBA" id="ARBA00022989"/>
    </source>
</evidence>
<evidence type="ECO:0000256" key="8">
    <source>
        <dbReference type="SAM" id="MobiDB-lite"/>
    </source>
</evidence>
<evidence type="ECO:0000313" key="9">
    <source>
        <dbReference type="EMBL" id="KAJ6831437.1"/>
    </source>
</evidence>